<comment type="similarity">
    <text evidence="1">Belongs to the metallo-dependent hydrolases superfamily.</text>
</comment>
<evidence type="ECO:0000313" key="4">
    <source>
        <dbReference type="Proteomes" id="UP001151234"/>
    </source>
</evidence>
<dbReference type="SUPFAM" id="SSF51556">
    <property type="entry name" value="Metallo-dependent hydrolases"/>
    <property type="match status" value="1"/>
</dbReference>
<keyword evidence="4" id="KW-1185">Reference proteome</keyword>
<sequence length="278" mass="30896">MLFDSHLHLIDRDSLDYPWLADVEALNRDNTFENYSRDAARLGIGGCLHMEVDVAESDIQKETDMRAGLVGRPDSLMRGVISSCRPEENGFAAFLEHNRQNPAVKGFRRVLHVVPDEVSTTALFRDNINRLKNTGLTFDICVLARQLGLAKQLVDHCPDVTFVLDHCGVPDIASGRFEDWRDSISELARRPNVFAKISGIVAYADPGSWALADIRPYFEHTAEAFGPERIVWGSDIPVCNLGGGMATWVAATQALTAGWSIPERDGLYSANARKLWQI</sequence>
<dbReference type="GO" id="GO:0016787">
    <property type="term" value="F:hydrolase activity"/>
    <property type="evidence" value="ECO:0007669"/>
    <property type="project" value="InterPro"/>
</dbReference>
<feature type="domain" description="Amidohydrolase-related" evidence="2">
    <location>
        <begin position="4"/>
        <end position="277"/>
    </location>
</feature>
<organism evidence="3 4">
    <name type="scientific">Hoeflea prorocentri</name>
    <dbReference type="NCBI Taxonomy" id="1922333"/>
    <lineage>
        <taxon>Bacteria</taxon>
        <taxon>Pseudomonadati</taxon>
        <taxon>Pseudomonadota</taxon>
        <taxon>Alphaproteobacteria</taxon>
        <taxon>Hyphomicrobiales</taxon>
        <taxon>Rhizobiaceae</taxon>
        <taxon>Hoeflea</taxon>
    </lineage>
</organism>
<evidence type="ECO:0000313" key="3">
    <source>
        <dbReference type="EMBL" id="MDA5399754.1"/>
    </source>
</evidence>
<protein>
    <submittedName>
        <fullName evidence="3">Amidohydrolase</fullName>
    </submittedName>
</protein>
<dbReference type="Gene3D" id="3.20.20.140">
    <property type="entry name" value="Metal-dependent hydrolases"/>
    <property type="match status" value="1"/>
</dbReference>
<dbReference type="PANTHER" id="PTHR43569">
    <property type="entry name" value="AMIDOHYDROLASE"/>
    <property type="match status" value="1"/>
</dbReference>
<accession>A0A9X3UJS9</accession>
<evidence type="ECO:0000256" key="1">
    <source>
        <dbReference type="ARBA" id="ARBA00038310"/>
    </source>
</evidence>
<dbReference type="EMBL" id="JAPJZI010000001">
    <property type="protein sequence ID" value="MDA5399754.1"/>
    <property type="molecule type" value="Genomic_DNA"/>
</dbReference>
<gene>
    <name evidence="3" type="ORF">OQ273_14325</name>
</gene>
<dbReference type="RefSeq" id="WP_267991174.1">
    <property type="nucleotide sequence ID" value="NZ_JAPJZI010000001.1"/>
</dbReference>
<dbReference type="InterPro" id="IPR006680">
    <property type="entry name" value="Amidohydro-rel"/>
</dbReference>
<name>A0A9X3UJS9_9HYPH</name>
<dbReference type="PANTHER" id="PTHR43569:SF2">
    <property type="entry name" value="AMIDOHYDROLASE-RELATED DOMAIN-CONTAINING PROTEIN"/>
    <property type="match status" value="1"/>
</dbReference>
<comment type="caution">
    <text evidence="3">The sequence shown here is derived from an EMBL/GenBank/DDBJ whole genome shotgun (WGS) entry which is preliminary data.</text>
</comment>
<dbReference type="AlphaFoldDB" id="A0A9X3UJS9"/>
<evidence type="ECO:0000259" key="2">
    <source>
        <dbReference type="Pfam" id="PF04909"/>
    </source>
</evidence>
<reference evidence="3" key="1">
    <citation type="submission" date="2022-11" db="EMBL/GenBank/DDBJ databases">
        <title>Draft genome sequence of Hoeflea poritis E7-10 and Hoeflea prorocentri PM5-8, separated from scleractinian coral Porites lutea and marine dinoflagellate.</title>
        <authorList>
            <person name="Zhang G."/>
            <person name="Wei Q."/>
            <person name="Cai L."/>
        </authorList>
    </citation>
    <scope>NUCLEOTIDE SEQUENCE</scope>
    <source>
        <strain evidence="3">PM5-8</strain>
    </source>
</reference>
<dbReference type="InterPro" id="IPR052350">
    <property type="entry name" value="Metallo-dep_Lactonases"/>
</dbReference>
<dbReference type="InterPro" id="IPR032466">
    <property type="entry name" value="Metal_Hydrolase"/>
</dbReference>
<dbReference type="Proteomes" id="UP001151234">
    <property type="component" value="Unassembled WGS sequence"/>
</dbReference>
<dbReference type="Pfam" id="PF04909">
    <property type="entry name" value="Amidohydro_2"/>
    <property type="match status" value="1"/>
</dbReference>
<proteinExistence type="inferred from homology"/>